<evidence type="ECO:0000313" key="2">
    <source>
        <dbReference type="EMBL" id="MBX06175.1"/>
    </source>
</evidence>
<sequence length="122" mass="14912">MIQTWIFEFWSWFLFCIFLWMRYPLFHKSHCQAVQTLWYRLCSYQACKSSILLGLGQQFMHCKYSIFQLLDLNLVIITLLCFCYHQTGIFHSFLHLLLKLPQYILIQRTLHFKQCGFIIWLC</sequence>
<dbReference type="EMBL" id="GGEC01025691">
    <property type="protein sequence ID" value="MBX06175.1"/>
    <property type="molecule type" value="Transcribed_RNA"/>
</dbReference>
<dbReference type="AlphaFoldDB" id="A0A2P2KKD2"/>
<protein>
    <submittedName>
        <fullName evidence="2">Hexosyltransferase</fullName>
    </submittedName>
</protein>
<keyword evidence="1" id="KW-0472">Membrane</keyword>
<keyword evidence="1" id="KW-1133">Transmembrane helix</keyword>
<keyword evidence="1" id="KW-0812">Transmembrane</keyword>
<keyword evidence="2" id="KW-0808">Transferase</keyword>
<proteinExistence type="predicted"/>
<name>A0A2P2KKD2_RHIMU</name>
<feature type="transmembrane region" description="Helical" evidence="1">
    <location>
        <begin position="6"/>
        <end position="25"/>
    </location>
</feature>
<dbReference type="GO" id="GO:0016740">
    <property type="term" value="F:transferase activity"/>
    <property type="evidence" value="ECO:0007669"/>
    <property type="project" value="UniProtKB-KW"/>
</dbReference>
<evidence type="ECO:0000256" key="1">
    <source>
        <dbReference type="SAM" id="Phobius"/>
    </source>
</evidence>
<organism evidence="2">
    <name type="scientific">Rhizophora mucronata</name>
    <name type="common">Asiatic mangrove</name>
    <dbReference type="NCBI Taxonomy" id="61149"/>
    <lineage>
        <taxon>Eukaryota</taxon>
        <taxon>Viridiplantae</taxon>
        <taxon>Streptophyta</taxon>
        <taxon>Embryophyta</taxon>
        <taxon>Tracheophyta</taxon>
        <taxon>Spermatophyta</taxon>
        <taxon>Magnoliopsida</taxon>
        <taxon>eudicotyledons</taxon>
        <taxon>Gunneridae</taxon>
        <taxon>Pentapetalae</taxon>
        <taxon>rosids</taxon>
        <taxon>fabids</taxon>
        <taxon>Malpighiales</taxon>
        <taxon>Rhizophoraceae</taxon>
        <taxon>Rhizophora</taxon>
    </lineage>
</organism>
<accession>A0A2P2KKD2</accession>
<reference evidence="2" key="1">
    <citation type="submission" date="2018-02" db="EMBL/GenBank/DDBJ databases">
        <title>Rhizophora mucronata_Transcriptome.</title>
        <authorList>
            <person name="Meera S.P."/>
            <person name="Sreeshan A."/>
            <person name="Augustine A."/>
        </authorList>
    </citation>
    <scope>NUCLEOTIDE SEQUENCE</scope>
    <source>
        <tissue evidence="2">Leaf</tissue>
    </source>
</reference>
<feature type="transmembrane region" description="Helical" evidence="1">
    <location>
        <begin position="75"/>
        <end position="98"/>
    </location>
</feature>